<keyword evidence="8 13" id="KW-1133">Transmembrane helix</keyword>
<dbReference type="GO" id="GO:0031966">
    <property type="term" value="C:mitochondrial membrane"/>
    <property type="evidence" value="ECO:0007669"/>
    <property type="project" value="UniProtKB-SubCell"/>
</dbReference>
<evidence type="ECO:0000256" key="4">
    <source>
        <dbReference type="ARBA" id="ARBA00022448"/>
    </source>
</evidence>
<geneLocation type="mitochondrion" evidence="14"/>
<name>A0A343C2Y7_9COLE</name>
<sequence>MPQMAPLSWTLLFIYFTIIFLTINPLNFFNFKYYPNKKLMTKQEFKINWKW</sequence>
<keyword evidence="6 12" id="KW-0812">Transmembrane</keyword>
<evidence type="ECO:0000256" key="8">
    <source>
        <dbReference type="ARBA" id="ARBA00022989"/>
    </source>
</evidence>
<feature type="transmembrane region" description="Helical" evidence="13">
    <location>
        <begin position="12"/>
        <end position="31"/>
    </location>
</feature>
<evidence type="ECO:0000256" key="2">
    <source>
        <dbReference type="ARBA" id="ARBA00008892"/>
    </source>
</evidence>
<evidence type="ECO:0000256" key="1">
    <source>
        <dbReference type="ARBA" id="ARBA00004304"/>
    </source>
</evidence>
<evidence type="ECO:0000256" key="6">
    <source>
        <dbReference type="ARBA" id="ARBA00022692"/>
    </source>
</evidence>
<reference evidence="14" key="1">
    <citation type="submission" date="2016-04" db="EMBL/GenBank/DDBJ databases">
        <title>Mitochondria of beetle species.</title>
        <authorList>
            <person name="Hunter A."/>
            <person name="Moriniere J."/>
            <person name="Tang P."/>
            <person name="Linard B."/>
            <person name="Crampton-Platt A."/>
            <person name="Vogler A.P."/>
        </authorList>
    </citation>
    <scope>NUCLEOTIDE SEQUENCE</scope>
</reference>
<evidence type="ECO:0000256" key="3">
    <source>
        <dbReference type="ARBA" id="ARBA00011291"/>
    </source>
</evidence>
<keyword evidence="4 12" id="KW-0813">Transport</keyword>
<comment type="subcellular location">
    <subcellularLocation>
        <location evidence="1 12">Mitochondrion membrane</location>
        <topology evidence="1 12">Single-pass membrane protein</topology>
    </subcellularLocation>
</comment>
<evidence type="ECO:0000256" key="10">
    <source>
        <dbReference type="ARBA" id="ARBA00023128"/>
    </source>
</evidence>
<evidence type="ECO:0000256" key="7">
    <source>
        <dbReference type="ARBA" id="ARBA00022781"/>
    </source>
</evidence>
<dbReference type="InterPro" id="IPR001421">
    <property type="entry name" value="ATP8_metazoa"/>
</dbReference>
<evidence type="ECO:0000256" key="11">
    <source>
        <dbReference type="ARBA" id="ARBA00023136"/>
    </source>
</evidence>
<keyword evidence="9 12" id="KW-0406">Ion transport</keyword>
<dbReference type="GO" id="GO:0045259">
    <property type="term" value="C:proton-transporting ATP synthase complex"/>
    <property type="evidence" value="ECO:0007669"/>
    <property type="project" value="UniProtKB-KW"/>
</dbReference>
<evidence type="ECO:0000256" key="9">
    <source>
        <dbReference type="ARBA" id="ARBA00023065"/>
    </source>
</evidence>
<keyword evidence="5 12" id="KW-0138">CF(0)</keyword>
<dbReference type="GO" id="GO:0015986">
    <property type="term" value="P:proton motive force-driven ATP synthesis"/>
    <property type="evidence" value="ECO:0007669"/>
    <property type="project" value="InterPro"/>
</dbReference>
<keyword evidence="11 13" id="KW-0472">Membrane</keyword>
<evidence type="ECO:0000256" key="13">
    <source>
        <dbReference type="SAM" id="Phobius"/>
    </source>
</evidence>
<keyword evidence="10 12" id="KW-0496">Mitochondrion</keyword>
<evidence type="ECO:0000256" key="12">
    <source>
        <dbReference type="RuleBase" id="RU003661"/>
    </source>
</evidence>
<dbReference type="Pfam" id="PF00895">
    <property type="entry name" value="ATP-synt_8"/>
    <property type="match status" value="1"/>
</dbReference>
<proteinExistence type="inferred from homology"/>
<evidence type="ECO:0000256" key="5">
    <source>
        <dbReference type="ARBA" id="ARBA00022547"/>
    </source>
</evidence>
<dbReference type="AlphaFoldDB" id="A0A343C2Y7"/>
<keyword evidence="7 12" id="KW-0375">Hydrogen ion transport</keyword>
<evidence type="ECO:0000313" key="14">
    <source>
        <dbReference type="EMBL" id="ARH54380.1"/>
    </source>
</evidence>
<gene>
    <name evidence="14" type="primary">atp8</name>
</gene>
<protein>
    <recommendedName>
        <fullName evidence="12">ATP synthase complex subunit 8</fullName>
    </recommendedName>
</protein>
<organism evidence="14">
    <name type="scientific">Gastrallus laevigatus</name>
    <dbReference type="NCBI Taxonomy" id="1586484"/>
    <lineage>
        <taxon>Eukaryota</taxon>
        <taxon>Metazoa</taxon>
        <taxon>Ecdysozoa</taxon>
        <taxon>Arthropoda</taxon>
        <taxon>Hexapoda</taxon>
        <taxon>Insecta</taxon>
        <taxon>Pterygota</taxon>
        <taxon>Neoptera</taxon>
        <taxon>Endopterygota</taxon>
        <taxon>Coleoptera</taxon>
        <taxon>Polyphaga</taxon>
        <taxon>Bostrichiformia</taxon>
        <taxon>Ptinidae</taxon>
        <taxon>Anobiinae</taxon>
        <taxon>Gastrallus</taxon>
    </lineage>
</organism>
<dbReference type="GO" id="GO:0015078">
    <property type="term" value="F:proton transmembrane transporter activity"/>
    <property type="evidence" value="ECO:0007669"/>
    <property type="project" value="InterPro"/>
</dbReference>
<comment type="similarity">
    <text evidence="2 12">Belongs to the ATPase protein 8 family.</text>
</comment>
<comment type="subunit">
    <text evidence="3">F-type ATPases have 2 components, CF(1) - the catalytic core - and CF(0) - the membrane proton channel.</text>
</comment>
<accession>A0A343C2Y7</accession>
<dbReference type="EMBL" id="KX087292">
    <property type="protein sequence ID" value="ARH54380.1"/>
    <property type="molecule type" value="Genomic_DNA"/>
</dbReference>